<dbReference type="PANTHER" id="PTHR43153:SF5">
    <property type="entry name" value="PROTEIN FIXB-RELATED"/>
    <property type="match status" value="1"/>
</dbReference>
<proteinExistence type="predicted"/>
<evidence type="ECO:0000313" key="4">
    <source>
        <dbReference type="Proteomes" id="UP000251313"/>
    </source>
</evidence>
<dbReference type="InterPro" id="IPR029035">
    <property type="entry name" value="DHS-like_NAD/FAD-binding_dom"/>
</dbReference>
<dbReference type="GO" id="GO:0009055">
    <property type="term" value="F:electron transfer activity"/>
    <property type="evidence" value="ECO:0007669"/>
    <property type="project" value="InterPro"/>
</dbReference>
<evidence type="ECO:0000256" key="1">
    <source>
        <dbReference type="ARBA" id="ARBA00022448"/>
    </source>
</evidence>
<evidence type="ECO:0000313" key="3">
    <source>
        <dbReference type="EMBL" id="SQA63060.1"/>
    </source>
</evidence>
<gene>
    <name evidence="3" type="primary">etfA_2</name>
    <name evidence="3" type="ORF">NCTC11967_02086</name>
</gene>
<keyword evidence="1" id="KW-0813">Transport</keyword>
<dbReference type="PANTHER" id="PTHR43153">
    <property type="entry name" value="ELECTRON TRANSFER FLAVOPROTEIN ALPHA"/>
    <property type="match status" value="1"/>
</dbReference>
<name>A0AB38FWP3_9ENTR</name>
<dbReference type="GO" id="GO:0050660">
    <property type="term" value="F:flavin adenine dinucleotide binding"/>
    <property type="evidence" value="ECO:0007669"/>
    <property type="project" value="InterPro"/>
</dbReference>
<organism evidence="3 4">
    <name type="scientific">Yokenella regensburgei</name>
    <dbReference type="NCBI Taxonomy" id="158877"/>
    <lineage>
        <taxon>Bacteria</taxon>
        <taxon>Pseudomonadati</taxon>
        <taxon>Pseudomonadota</taxon>
        <taxon>Gammaproteobacteria</taxon>
        <taxon>Enterobacterales</taxon>
        <taxon>Enterobacteriaceae</taxon>
        <taxon>Yokenella</taxon>
    </lineage>
</organism>
<sequence>MNIALVLLDENSEQEIARTLTGGSLATESLGRWRVTSPVTVAAQLLDVLVEQWRQTPVQALLFPPGPLGDELATRLAWRLGGSSVCQALSFDANTGQVGKATYGNGLVATLTLSASPYCLSLARQPGGKVDIPLQYSSECSITPTPLPAWLCELSPSAVAAAHPLTESPFVLAVGQGAEEVDEYRIQQYANALDAEVGYSRARVMNGGVDVDRTLGISGHLLAPEVCIVVGASGAAAFSAGVRHSQFIVAINQDPQAAIFTIADVGIVDDWPSVLTALVECAKVD</sequence>
<feature type="domain" description="Electron transfer flavoprotein alpha subunit C-terminal" evidence="2">
    <location>
        <begin position="165"/>
        <end position="242"/>
    </location>
</feature>
<comment type="caution">
    <text evidence="3">The sequence shown here is derived from an EMBL/GenBank/DDBJ whole genome shotgun (WGS) entry which is preliminary data.</text>
</comment>
<dbReference type="SUPFAM" id="SSF52467">
    <property type="entry name" value="DHS-like NAD/FAD-binding domain"/>
    <property type="match status" value="1"/>
</dbReference>
<dbReference type="Pfam" id="PF00766">
    <property type="entry name" value="ETF_alpha"/>
    <property type="match status" value="1"/>
</dbReference>
<dbReference type="RefSeq" id="WP_038255325.1">
    <property type="nucleotide sequence ID" value="NZ_UAVL01000010.1"/>
</dbReference>
<dbReference type="GO" id="GO:0033539">
    <property type="term" value="P:fatty acid beta-oxidation using acyl-CoA dehydrogenase"/>
    <property type="evidence" value="ECO:0007669"/>
    <property type="project" value="TreeGrafter"/>
</dbReference>
<accession>A0AB38FWP3</accession>
<evidence type="ECO:0000259" key="2">
    <source>
        <dbReference type="Pfam" id="PF00766"/>
    </source>
</evidence>
<dbReference type="Proteomes" id="UP000251313">
    <property type="component" value="Unassembled WGS sequence"/>
</dbReference>
<dbReference type="AlphaFoldDB" id="A0AB38FWP3"/>
<dbReference type="InterPro" id="IPR001308">
    <property type="entry name" value="ETF_a/FixB"/>
</dbReference>
<reference evidence="3 4" key="1">
    <citation type="submission" date="2018-06" db="EMBL/GenBank/DDBJ databases">
        <authorList>
            <consortium name="Pathogen Informatics"/>
            <person name="Doyle S."/>
        </authorList>
    </citation>
    <scope>NUCLEOTIDE SEQUENCE [LARGE SCALE GENOMIC DNA]</scope>
    <source>
        <strain evidence="3 4">NCTC11967</strain>
    </source>
</reference>
<protein>
    <submittedName>
        <fullName evidence="3">Electron transfer flavoprotein large subunit</fullName>
    </submittedName>
</protein>
<dbReference type="InterPro" id="IPR014731">
    <property type="entry name" value="ETF_asu_C"/>
</dbReference>
<dbReference type="Gene3D" id="3.40.50.1220">
    <property type="entry name" value="TPP-binding domain"/>
    <property type="match status" value="1"/>
</dbReference>
<dbReference type="EMBL" id="UAVL01000010">
    <property type="protein sequence ID" value="SQA63060.1"/>
    <property type="molecule type" value="Genomic_DNA"/>
</dbReference>